<dbReference type="PANTHER" id="PTHR47268">
    <property type="entry name" value="ACYLPHOSPHATASE"/>
    <property type="match status" value="1"/>
</dbReference>
<dbReference type="InterPro" id="IPR020456">
    <property type="entry name" value="Acylphosphatase"/>
</dbReference>
<feature type="domain" description="Acylphosphatase-like" evidence="1">
    <location>
        <begin position="1"/>
        <end position="81"/>
    </location>
</feature>
<feature type="non-terminal residue" evidence="2">
    <location>
        <position position="1"/>
    </location>
</feature>
<sequence>GKVQGVGFRDYTRRQARALGLGGFVRNLVDGSVEAQAIGDRDVLESFVAAIERGPSTGRVDQCLVDWHQATMSYGEFEVRTFQGMS</sequence>
<gene>
    <name evidence="2" type="ORF">METZ01_LOCUS392007</name>
</gene>
<dbReference type="AlphaFoldDB" id="A0A382UY16"/>
<dbReference type="PROSITE" id="PS00151">
    <property type="entry name" value="ACYLPHOSPHATASE_2"/>
    <property type="match status" value="1"/>
</dbReference>
<dbReference type="PROSITE" id="PS51160">
    <property type="entry name" value="ACYLPHOSPHATASE_3"/>
    <property type="match status" value="1"/>
</dbReference>
<organism evidence="2">
    <name type="scientific">marine metagenome</name>
    <dbReference type="NCBI Taxonomy" id="408172"/>
    <lineage>
        <taxon>unclassified sequences</taxon>
        <taxon>metagenomes</taxon>
        <taxon>ecological metagenomes</taxon>
    </lineage>
</organism>
<accession>A0A382UY16</accession>
<protein>
    <recommendedName>
        <fullName evidence="1">Acylphosphatase-like domain-containing protein</fullName>
    </recommendedName>
</protein>
<dbReference type="SUPFAM" id="SSF54975">
    <property type="entry name" value="Acylphosphatase/BLUF domain-like"/>
    <property type="match status" value="1"/>
</dbReference>
<proteinExistence type="predicted"/>
<dbReference type="PANTHER" id="PTHR47268:SF4">
    <property type="entry name" value="ACYLPHOSPHATASE"/>
    <property type="match status" value="1"/>
</dbReference>
<dbReference type="InterPro" id="IPR001792">
    <property type="entry name" value="Acylphosphatase-like_dom"/>
</dbReference>
<dbReference type="InterPro" id="IPR036046">
    <property type="entry name" value="Acylphosphatase-like_dom_sf"/>
</dbReference>
<evidence type="ECO:0000313" key="2">
    <source>
        <dbReference type="EMBL" id="SVD39153.1"/>
    </source>
</evidence>
<dbReference type="Pfam" id="PF00708">
    <property type="entry name" value="Acylphosphatase"/>
    <property type="match status" value="1"/>
</dbReference>
<dbReference type="Gene3D" id="3.30.70.100">
    <property type="match status" value="1"/>
</dbReference>
<dbReference type="GO" id="GO:0003998">
    <property type="term" value="F:acylphosphatase activity"/>
    <property type="evidence" value="ECO:0007669"/>
    <property type="project" value="InterPro"/>
</dbReference>
<name>A0A382UY16_9ZZZZ</name>
<dbReference type="EMBL" id="UINC01147686">
    <property type="protein sequence ID" value="SVD39153.1"/>
    <property type="molecule type" value="Genomic_DNA"/>
</dbReference>
<reference evidence="2" key="1">
    <citation type="submission" date="2018-05" db="EMBL/GenBank/DDBJ databases">
        <authorList>
            <person name="Lanie J.A."/>
            <person name="Ng W.-L."/>
            <person name="Kazmierczak K.M."/>
            <person name="Andrzejewski T.M."/>
            <person name="Davidsen T.M."/>
            <person name="Wayne K.J."/>
            <person name="Tettelin H."/>
            <person name="Glass J.I."/>
            <person name="Rusch D."/>
            <person name="Podicherti R."/>
            <person name="Tsui H.-C.T."/>
            <person name="Winkler M.E."/>
        </authorList>
    </citation>
    <scope>NUCLEOTIDE SEQUENCE</scope>
</reference>
<dbReference type="InterPro" id="IPR017968">
    <property type="entry name" value="Acylphosphatase_CS"/>
</dbReference>
<evidence type="ECO:0000259" key="1">
    <source>
        <dbReference type="PROSITE" id="PS51160"/>
    </source>
</evidence>